<dbReference type="InterPro" id="IPR011989">
    <property type="entry name" value="ARM-like"/>
</dbReference>
<name>A0A7Y9JZN4_9CELL</name>
<dbReference type="InterPro" id="IPR016024">
    <property type="entry name" value="ARM-type_fold"/>
</dbReference>
<dbReference type="Gene3D" id="1.25.10.10">
    <property type="entry name" value="Leucine-rich Repeat Variant"/>
    <property type="match status" value="1"/>
</dbReference>
<dbReference type="EMBL" id="JACCBK010000001">
    <property type="protein sequence ID" value="NYD86989.1"/>
    <property type="molecule type" value="Genomic_DNA"/>
</dbReference>
<keyword evidence="4" id="KW-1185">Reference proteome</keyword>
<dbReference type="Proteomes" id="UP000577956">
    <property type="component" value="Unassembled WGS sequence"/>
</dbReference>
<proteinExistence type="predicted"/>
<evidence type="ECO:0000313" key="2">
    <source>
        <dbReference type="EMBL" id="NYD86989.1"/>
    </source>
</evidence>
<reference evidence="2 3" key="1">
    <citation type="submission" date="2020-07" db="EMBL/GenBank/DDBJ databases">
        <title>Sequencing the genomes of 1000 actinobacteria strains.</title>
        <authorList>
            <person name="Klenk H.-P."/>
        </authorList>
    </citation>
    <scope>NUCLEOTIDE SEQUENCE [LARGE SCALE GENOMIC DNA]</scope>
    <source>
        <strain evidence="2 3">DSM 24482</strain>
    </source>
</reference>
<dbReference type="SUPFAM" id="SSF48371">
    <property type="entry name" value="ARM repeat"/>
    <property type="match status" value="1"/>
</dbReference>
<gene>
    <name evidence="2" type="ORF">BKA21_002538</name>
    <name evidence="1" type="ORF">Col01nite_13840</name>
</gene>
<accession>A0A7Y9JZN4</accession>
<organism evidence="2 3">
    <name type="scientific">Cellulomonas oligotrophica</name>
    <dbReference type="NCBI Taxonomy" id="931536"/>
    <lineage>
        <taxon>Bacteria</taxon>
        <taxon>Bacillati</taxon>
        <taxon>Actinomycetota</taxon>
        <taxon>Actinomycetes</taxon>
        <taxon>Micrococcales</taxon>
        <taxon>Cellulomonadaceae</taxon>
        <taxon>Cellulomonas</taxon>
    </lineage>
</organism>
<dbReference type="AlphaFoldDB" id="A0A7Y9JZN4"/>
<dbReference type="RefSeq" id="WP_140459467.1">
    <property type="nucleotide sequence ID" value="NZ_BAABFI010000008.1"/>
</dbReference>
<evidence type="ECO:0000313" key="3">
    <source>
        <dbReference type="Proteomes" id="UP000577956"/>
    </source>
</evidence>
<sequence>MSTGPAARVPTTVDEVAAGLRSARTATFERAVAAAVGLGAEGDRVLAELDDLRGWRAVTVTAALGDVDGPHGGQVLRRRVAARGPGTSDVRWAALLALTKRREDGVDTVLADALDDPDRVVREYALIGLAAVGDDRCWDDVLRRLSATLSRTRTTVRGDDLSPVITALAYLLRHAHDDRARVEVVAGLLRRRLDRLDEGERQWLDAHWPAVTSGAASALPDTTAMHESVLRDPLLSRAGAR</sequence>
<dbReference type="Proteomes" id="UP000618382">
    <property type="component" value="Unassembled WGS sequence"/>
</dbReference>
<evidence type="ECO:0000313" key="4">
    <source>
        <dbReference type="Proteomes" id="UP000618382"/>
    </source>
</evidence>
<dbReference type="EMBL" id="BONN01000003">
    <property type="protein sequence ID" value="GIG32225.1"/>
    <property type="molecule type" value="Genomic_DNA"/>
</dbReference>
<comment type="caution">
    <text evidence="2">The sequence shown here is derived from an EMBL/GenBank/DDBJ whole genome shotgun (WGS) entry which is preliminary data.</text>
</comment>
<protein>
    <submittedName>
        <fullName evidence="2">HEAT repeat protein</fullName>
    </submittedName>
</protein>
<reference evidence="1 4" key="2">
    <citation type="submission" date="2021-01" db="EMBL/GenBank/DDBJ databases">
        <title>Whole genome shotgun sequence of Cellulomonas oligotrophica NBRC 109435.</title>
        <authorList>
            <person name="Komaki H."/>
            <person name="Tamura T."/>
        </authorList>
    </citation>
    <scope>NUCLEOTIDE SEQUENCE [LARGE SCALE GENOMIC DNA]</scope>
    <source>
        <strain evidence="1 4">NBRC 109435</strain>
    </source>
</reference>
<evidence type="ECO:0000313" key="1">
    <source>
        <dbReference type="EMBL" id="GIG32225.1"/>
    </source>
</evidence>